<dbReference type="InterPro" id="IPR001451">
    <property type="entry name" value="Hexapep"/>
</dbReference>
<dbReference type="InterPro" id="IPR011004">
    <property type="entry name" value="Trimer_LpxA-like_sf"/>
</dbReference>
<dbReference type="GO" id="GO:0008374">
    <property type="term" value="F:O-acyltransferase activity"/>
    <property type="evidence" value="ECO:0007669"/>
    <property type="project" value="TreeGrafter"/>
</dbReference>
<evidence type="ECO:0000256" key="2">
    <source>
        <dbReference type="ARBA" id="ARBA00022679"/>
    </source>
</evidence>
<reference evidence="3 4" key="1">
    <citation type="submission" date="2020-07" db="EMBL/GenBank/DDBJ databases">
        <title>Electron transfer.</title>
        <authorList>
            <person name="Huang L."/>
            <person name="Liu X."/>
            <person name="Zhou S."/>
        </authorList>
    </citation>
    <scope>NUCLEOTIDE SEQUENCE [LARGE SCALE GENOMIC DNA]</scope>
    <source>
        <strain evidence="3 4">Lx1</strain>
    </source>
</reference>
<dbReference type="KEGG" id="cint:HZF06_18845"/>
<evidence type="ECO:0000313" key="4">
    <source>
        <dbReference type="Proteomes" id="UP000512286"/>
    </source>
</evidence>
<proteinExistence type="inferred from homology"/>
<dbReference type="Proteomes" id="UP000512286">
    <property type="component" value="Chromosome"/>
</dbReference>
<comment type="similarity">
    <text evidence="1">Belongs to the transferase hexapeptide repeat family.</text>
</comment>
<dbReference type="CDD" id="cd04647">
    <property type="entry name" value="LbH_MAT_like"/>
    <property type="match status" value="1"/>
</dbReference>
<keyword evidence="2 3" id="KW-0808">Transferase</keyword>
<accession>A0A7D7A2U2</accession>
<dbReference type="SUPFAM" id="SSF51161">
    <property type="entry name" value="Trimeric LpxA-like enzymes"/>
    <property type="match status" value="1"/>
</dbReference>
<name>A0A7D7A2U2_9CLOT</name>
<keyword evidence="3" id="KW-0012">Acyltransferase</keyword>
<dbReference type="Pfam" id="PF00132">
    <property type="entry name" value="Hexapep"/>
    <property type="match status" value="1"/>
</dbReference>
<dbReference type="PANTHER" id="PTHR23416">
    <property type="entry name" value="SIALIC ACID SYNTHASE-RELATED"/>
    <property type="match status" value="1"/>
</dbReference>
<organism evidence="3 4">
    <name type="scientific">Clostridium intestinale</name>
    <dbReference type="NCBI Taxonomy" id="36845"/>
    <lineage>
        <taxon>Bacteria</taxon>
        <taxon>Bacillati</taxon>
        <taxon>Bacillota</taxon>
        <taxon>Clostridia</taxon>
        <taxon>Eubacteriales</taxon>
        <taxon>Clostridiaceae</taxon>
        <taxon>Clostridium</taxon>
    </lineage>
</organism>
<dbReference type="GO" id="GO:0005829">
    <property type="term" value="C:cytosol"/>
    <property type="evidence" value="ECO:0007669"/>
    <property type="project" value="TreeGrafter"/>
</dbReference>
<dbReference type="AlphaFoldDB" id="A0A7D7A2U2"/>
<dbReference type="Gene3D" id="2.160.10.10">
    <property type="entry name" value="Hexapeptide repeat proteins"/>
    <property type="match status" value="1"/>
</dbReference>
<dbReference type="EMBL" id="CP059378">
    <property type="protein sequence ID" value="QLY79120.1"/>
    <property type="molecule type" value="Genomic_DNA"/>
</dbReference>
<sequence length="206" mass="23343">MLRKALGLYRKYKLNRVINRNRHLIQIDESTILNDTFNIEIRNLNFDNKRVVEIGENSMLACQLIFEKNSGKISIGDRTYIAGKTSLISIDSIEIGNDVIISWGCTIYDHNSHSIYWDERKNDTMQSIIDLKENGNFIQNKNWNVVKSKPIKIGDKVWIGFDCVILKGVTIGEGAVIGARSVVTKDVPPYSVVAGNPAKVLKYIDR</sequence>
<dbReference type="PANTHER" id="PTHR23416:SF23">
    <property type="entry name" value="ACETYLTRANSFERASE C18B11.09C-RELATED"/>
    <property type="match status" value="1"/>
</dbReference>
<evidence type="ECO:0000256" key="1">
    <source>
        <dbReference type="ARBA" id="ARBA00007274"/>
    </source>
</evidence>
<dbReference type="InterPro" id="IPR051159">
    <property type="entry name" value="Hexapeptide_acetyltransf"/>
</dbReference>
<gene>
    <name evidence="3" type="ORF">HZF06_18845</name>
</gene>
<evidence type="ECO:0000313" key="3">
    <source>
        <dbReference type="EMBL" id="QLY79120.1"/>
    </source>
</evidence>
<protein>
    <submittedName>
        <fullName evidence="3">Acyltransferase</fullName>
    </submittedName>
</protein>